<dbReference type="Pfam" id="PF13302">
    <property type="entry name" value="Acetyltransf_3"/>
    <property type="match status" value="1"/>
</dbReference>
<organism evidence="2 3">
    <name type="scientific">Gemmiger formicilis</name>
    <dbReference type="NCBI Taxonomy" id="745368"/>
    <lineage>
        <taxon>Bacteria</taxon>
        <taxon>Bacillati</taxon>
        <taxon>Bacillota</taxon>
        <taxon>Clostridia</taxon>
        <taxon>Eubacteriales</taxon>
        <taxon>Gemmiger</taxon>
    </lineage>
</organism>
<reference evidence="2 3" key="1">
    <citation type="submission" date="2017-02" db="EMBL/GenBank/DDBJ databases">
        <authorList>
            <person name="Peterson S.W."/>
        </authorList>
    </citation>
    <scope>NUCLEOTIDE SEQUENCE [LARGE SCALE GENOMIC DNA]</scope>
    <source>
        <strain evidence="2 3">ATCC 27749</strain>
    </source>
</reference>
<dbReference type="EMBL" id="FUYF01000007">
    <property type="protein sequence ID" value="SKA85609.1"/>
    <property type="molecule type" value="Genomic_DNA"/>
</dbReference>
<dbReference type="RefSeq" id="WP_078784455.1">
    <property type="nucleotide sequence ID" value="NZ_FUYF01000007.1"/>
</dbReference>
<dbReference type="GeneID" id="93337988"/>
<sequence>MNTPTLPVLTGTAVTLRPITDADTDLIVKWRNTPSVVQNFIFRQTFTPEMHRSWLATKVATGQVVQYIILDNADGKPVGSVYYRDIDNHNRSAEYGIFIGEESARGKGIGTETARLFTQFGVDTLHLHRISLRVLAENAAARRSYEKAGFVQEGVFRDMELLDGAYRDVVFMAKLAEN</sequence>
<keyword evidence="3" id="KW-1185">Reference proteome</keyword>
<gene>
    <name evidence="2" type="ORF">SAMN02745178_01523</name>
</gene>
<dbReference type="PANTHER" id="PTHR43415">
    <property type="entry name" value="SPERMIDINE N(1)-ACETYLTRANSFERASE"/>
    <property type="match status" value="1"/>
</dbReference>
<evidence type="ECO:0000313" key="3">
    <source>
        <dbReference type="Proteomes" id="UP000190286"/>
    </source>
</evidence>
<dbReference type="PANTHER" id="PTHR43415:SF3">
    <property type="entry name" value="GNAT-FAMILY ACETYLTRANSFERASE"/>
    <property type="match status" value="1"/>
</dbReference>
<proteinExistence type="predicted"/>
<dbReference type="AlphaFoldDB" id="A0A1T4X834"/>
<dbReference type="GO" id="GO:0016747">
    <property type="term" value="F:acyltransferase activity, transferring groups other than amino-acyl groups"/>
    <property type="evidence" value="ECO:0007669"/>
    <property type="project" value="InterPro"/>
</dbReference>
<dbReference type="OrthoDB" id="9795206at2"/>
<dbReference type="SUPFAM" id="SSF55729">
    <property type="entry name" value="Acyl-CoA N-acyltransferases (Nat)"/>
    <property type="match status" value="1"/>
</dbReference>
<dbReference type="CDD" id="cd04301">
    <property type="entry name" value="NAT_SF"/>
    <property type="match status" value="1"/>
</dbReference>
<dbReference type="Gene3D" id="3.40.630.30">
    <property type="match status" value="1"/>
</dbReference>
<accession>A0A1T4X834</accession>
<evidence type="ECO:0000313" key="2">
    <source>
        <dbReference type="EMBL" id="SKA85609.1"/>
    </source>
</evidence>
<dbReference type="Proteomes" id="UP000190286">
    <property type="component" value="Unassembled WGS sequence"/>
</dbReference>
<feature type="domain" description="N-acetyltransferase" evidence="1">
    <location>
        <begin position="14"/>
        <end position="177"/>
    </location>
</feature>
<dbReference type="InterPro" id="IPR016181">
    <property type="entry name" value="Acyl_CoA_acyltransferase"/>
</dbReference>
<dbReference type="PROSITE" id="PS51186">
    <property type="entry name" value="GNAT"/>
    <property type="match status" value="1"/>
</dbReference>
<protein>
    <submittedName>
        <fullName evidence="2">Protein N-acetyltransferase, RimJ/RimL family</fullName>
    </submittedName>
</protein>
<name>A0A1T4X834_9FIRM</name>
<evidence type="ECO:0000259" key="1">
    <source>
        <dbReference type="PROSITE" id="PS51186"/>
    </source>
</evidence>
<keyword evidence="2" id="KW-0808">Transferase</keyword>
<dbReference type="STRING" id="745368.SAMN02745178_01523"/>
<dbReference type="InterPro" id="IPR000182">
    <property type="entry name" value="GNAT_dom"/>
</dbReference>